<name>A0A7W8QEK8_PARAM</name>
<dbReference type="Gene3D" id="3.40.50.620">
    <property type="entry name" value="HUPs"/>
    <property type="match status" value="2"/>
</dbReference>
<dbReference type="InterPro" id="IPR014729">
    <property type="entry name" value="Rossmann-like_a/b/a_fold"/>
</dbReference>
<comment type="caution">
    <text evidence="3">The sequence shown here is derived from an EMBL/GenBank/DDBJ whole genome shotgun (WGS) entry which is preliminary data.</text>
</comment>
<evidence type="ECO:0000313" key="3">
    <source>
        <dbReference type="EMBL" id="MBB5428987.1"/>
    </source>
</evidence>
<dbReference type="PANTHER" id="PTHR46268:SF15">
    <property type="entry name" value="UNIVERSAL STRESS PROTEIN HP_0031"/>
    <property type="match status" value="1"/>
</dbReference>
<gene>
    <name evidence="3" type="ORF">HDG40_007182</name>
</gene>
<dbReference type="CDD" id="cd00293">
    <property type="entry name" value="USP-like"/>
    <property type="match status" value="2"/>
</dbReference>
<reference evidence="3 4" key="1">
    <citation type="submission" date="2020-08" db="EMBL/GenBank/DDBJ databases">
        <title>Genomic Encyclopedia of Type Strains, Phase IV (KMG-V): Genome sequencing to study the core and pangenomes of soil and plant-associated prokaryotes.</title>
        <authorList>
            <person name="Whitman W."/>
        </authorList>
    </citation>
    <scope>NUCLEOTIDE SEQUENCE [LARGE SCALE GENOMIC DNA]</scope>
    <source>
        <strain evidence="3 4">JPY158</strain>
    </source>
</reference>
<dbReference type="AlphaFoldDB" id="A0A7W8QEK8"/>
<keyword evidence="4" id="KW-1185">Reference proteome</keyword>
<sequence length="316" mass="34214">MNSPRSGDAMSTLPCRVLIAVDSSMASRQALTYARNILPFGAEVRLVSVAENPHTLFPTGRHVARALDLAREELLHDAAEALDRARELMSECDVRIEAEVIDLSKRGGDVAGALLEAADSWRADLMVVGARQHQGLQRWVEGTVSEPLTRRLRCPILVVPENHSRTGGHLPERILFAVDGSPQSMSALRHGVRFATPDTHLRAVYVIDRAVRFSDFFPIDSLQDAFVEEGNQALAAAEPVLADVSTQTTTALVRTGPTSDDVAHAIVREASGWDAQLIVMGTHGRRGMARWILGSVAGRVAQITQTPLLLVQATGA</sequence>
<dbReference type="InterPro" id="IPR006015">
    <property type="entry name" value="Universal_stress_UspA"/>
</dbReference>
<organism evidence="3 4">
    <name type="scientific">Paraburkholderia atlantica</name>
    <dbReference type="NCBI Taxonomy" id="2654982"/>
    <lineage>
        <taxon>Bacteria</taxon>
        <taxon>Pseudomonadati</taxon>
        <taxon>Pseudomonadota</taxon>
        <taxon>Betaproteobacteria</taxon>
        <taxon>Burkholderiales</taxon>
        <taxon>Burkholderiaceae</taxon>
        <taxon>Paraburkholderia</taxon>
    </lineage>
</organism>
<dbReference type="PRINTS" id="PR01438">
    <property type="entry name" value="UNVRSLSTRESS"/>
</dbReference>
<protein>
    <submittedName>
        <fullName evidence="3">Nucleotide-binding universal stress UspA family protein</fullName>
    </submittedName>
</protein>
<dbReference type="SUPFAM" id="SSF52402">
    <property type="entry name" value="Adenine nucleotide alpha hydrolases-like"/>
    <property type="match status" value="2"/>
</dbReference>
<dbReference type="Pfam" id="PF00582">
    <property type="entry name" value="Usp"/>
    <property type="match status" value="2"/>
</dbReference>
<dbReference type="PANTHER" id="PTHR46268">
    <property type="entry name" value="STRESS RESPONSE PROTEIN NHAX"/>
    <property type="match status" value="1"/>
</dbReference>
<dbReference type="EMBL" id="JACHDD010000017">
    <property type="protein sequence ID" value="MBB5428987.1"/>
    <property type="molecule type" value="Genomic_DNA"/>
</dbReference>
<feature type="domain" description="UspA" evidence="2">
    <location>
        <begin position="172"/>
        <end position="311"/>
    </location>
</feature>
<feature type="domain" description="UspA" evidence="2">
    <location>
        <begin position="16"/>
        <end position="160"/>
    </location>
</feature>
<dbReference type="InterPro" id="IPR006016">
    <property type="entry name" value="UspA"/>
</dbReference>
<evidence type="ECO:0000259" key="2">
    <source>
        <dbReference type="Pfam" id="PF00582"/>
    </source>
</evidence>
<proteinExistence type="inferred from homology"/>
<comment type="similarity">
    <text evidence="1">Belongs to the universal stress protein A family.</text>
</comment>
<dbReference type="Proteomes" id="UP000592780">
    <property type="component" value="Unassembled WGS sequence"/>
</dbReference>
<dbReference type="RefSeq" id="WP_260185948.1">
    <property type="nucleotide sequence ID" value="NZ_JACHDD010000017.1"/>
</dbReference>
<accession>A0A7W8QEK8</accession>
<evidence type="ECO:0000256" key="1">
    <source>
        <dbReference type="ARBA" id="ARBA00008791"/>
    </source>
</evidence>
<evidence type="ECO:0000313" key="4">
    <source>
        <dbReference type="Proteomes" id="UP000592780"/>
    </source>
</evidence>